<dbReference type="EMBL" id="JAEQNB010000005">
    <property type="protein sequence ID" value="MBL0388008.1"/>
    <property type="molecule type" value="Genomic_DNA"/>
</dbReference>
<evidence type="ECO:0000313" key="8">
    <source>
        <dbReference type="Proteomes" id="UP000602284"/>
    </source>
</evidence>
<dbReference type="InterPro" id="IPR001155">
    <property type="entry name" value="OxRdtase_FMN_N"/>
</dbReference>
<dbReference type="PANTHER" id="PTHR43303">
    <property type="entry name" value="NADPH DEHYDROGENASE C23G7.10C-RELATED"/>
    <property type="match status" value="1"/>
</dbReference>
<feature type="domain" description="NADH:flavin oxidoreductase/NADH oxidase N-terminal" evidence="6">
    <location>
        <begin position="4"/>
        <end position="325"/>
    </location>
</feature>
<dbReference type="Proteomes" id="UP000602284">
    <property type="component" value="Unassembled WGS sequence"/>
</dbReference>
<dbReference type="RefSeq" id="WP_201636576.1">
    <property type="nucleotide sequence ID" value="NZ_JAEQNB010000005.1"/>
</dbReference>
<sequence length="339" mass="36856">MAGLFDPYTIKGLSLKNRIMMSPMCQYQANTDGTVTDWHFVHYGARAIGGIGLIMLEASAVEARGRISRHDIGIWSHEHEAGLKRIVDFGHQYGSKMAIQLAHAGVKAETDEPNVAPTALSHFERYAVPQELTVGEITQIVGAFATAAERAVRIGFDTVELHGAHGYLINQFLSPLTNKRTDEYGGSFEKRLRFALDVIQAVKGVLPAEMPLLLRVSATEYSNEGIDIHEMVKMVAAFKQAGVDMVDCSSGGTLPVAPPAIYPGYQVQFADAIKQGADIPTIAVGLLDTPALAEEVVRNNRADLVAVGRGLLRNAHWAKVAAQELKVTFELPNSYARAY</sequence>
<dbReference type="NCBIfam" id="NF010047">
    <property type="entry name" value="PRK13523.1"/>
    <property type="match status" value="1"/>
</dbReference>
<keyword evidence="5 7" id="KW-0560">Oxidoreductase</keyword>
<protein>
    <submittedName>
        <fullName evidence="7">NADPH dehydrogenase NamA</fullName>
        <ecNumber evidence="7">1.6.99.1</ecNumber>
    </submittedName>
</protein>
<dbReference type="Gene3D" id="3.20.20.70">
    <property type="entry name" value="Aldolase class I"/>
    <property type="match status" value="1"/>
</dbReference>
<keyword evidence="3" id="KW-0288">FMN</keyword>
<proteinExistence type="predicted"/>
<reference evidence="7 8" key="1">
    <citation type="submission" date="2021-01" db="EMBL/GenBank/DDBJ databases">
        <title>Tumebacillus sp. strain ITR2 16S ribosomal RNA gene Genome sequencing and assembly.</title>
        <authorList>
            <person name="Kang M."/>
        </authorList>
    </citation>
    <scope>NUCLEOTIDE SEQUENCE [LARGE SCALE GENOMIC DNA]</scope>
    <source>
        <strain evidence="7 8">ITR2</strain>
    </source>
</reference>
<comment type="caution">
    <text evidence="7">The sequence shown here is derived from an EMBL/GenBank/DDBJ whole genome shotgun (WGS) entry which is preliminary data.</text>
</comment>
<evidence type="ECO:0000256" key="1">
    <source>
        <dbReference type="ARBA" id="ARBA00001917"/>
    </source>
</evidence>
<dbReference type="CDD" id="cd02932">
    <property type="entry name" value="OYE_YqiM_FMN"/>
    <property type="match status" value="1"/>
</dbReference>
<evidence type="ECO:0000256" key="4">
    <source>
        <dbReference type="ARBA" id="ARBA00022857"/>
    </source>
</evidence>
<evidence type="ECO:0000256" key="5">
    <source>
        <dbReference type="ARBA" id="ARBA00023002"/>
    </source>
</evidence>
<dbReference type="PANTHER" id="PTHR43303:SF4">
    <property type="entry name" value="NADPH DEHYDROGENASE C23G7.10C-RELATED"/>
    <property type="match status" value="1"/>
</dbReference>
<dbReference type="EC" id="1.6.99.1" evidence="7"/>
<evidence type="ECO:0000259" key="6">
    <source>
        <dbReference type="Pfam" id="PF00724"/>
    </source>
</evidence>
<dbReference type="InterPro" id="IPR013785">
    <property type="entry name" value="Aldolase_TIM"/>
</dbReference>
<accession>A0ABS1JCN4</accession>
<organism evidence="7 8">
    <name type="scientific">Tumebacillus amylolyticus</name>
    <dbReference type="NCBI Taxonomy" id="2801339"/>
    <lineage>
        <taxon>Bacteria</taxon>
        <taxon>Bacillati</taxon>
        <taxon>Bacillota</taxon>
        <taxon>Bacilli</taxon>
        <taxon>Bacillales</taxon>
        <taxon>Alicyclobacillaceae</taxon>
        <taxon>Tumebacillus</taxon>
    </lineage>
</organism>
<keyword evidence="8" id="KW-1185">Reference proteome</keyword>
<evidence type="ECO:0000256" key="2">
    <source>
        <dbReference type="ARBA" id="ARBA00022630"/>
    </source>
</evidence>
<comment type="cofactor">
    <cofactor evidence="1">
        <name>FMN</name>
        <dbReference type="ChEBI" id="CHEBI:58210"/>
    </cofactor>
</comment>
<dbReference type="GO" id="GO:0003959">
    <property type="term" value="F:NADPH dehydrogenase activity"/>
    <property type="evidence" value="ECO:0007669"/>
    <property type="project" value="UniProtKB-EC"/>
</dbReference>
<keyword evidence="2" id="KW-0285">Flavoprotein</keyword>
<dbReference type="InterPro" id="IPR044152">
    <property type="entry name" value="YqjM-like"/>
</dbReference>
<evidence type="ECO:0000313" key="7">
    <source>
        <dbReference type="EMBL" id="MBL0388008.1"/>
    </source>
</evidence>
<evidence type="ECO:0000256" key="3">
    <source>
        <dbReference type="ARBA" id="ARBA00022643"/>
    </source>
</evidence>
<keyword evidence="4" id="KW-0521">NADP</keyword>
<name>A0ABS1JCN4_9BACL</name>
<dbReference type="SUPFAM" id="SSF51395">
    <property type="entry name" value="FMN-linked oxidoreductases"/>
    <property type="match status" value="1"/>
</dbReference>
<dbReference type="Pfam" id="PF00724">
    <property type="entry name" value="Oxidored_FMN"/>
    <property type="match status" value="1"/>
</dbReference>
<gene>
    <name evidence="7" type="primary">namA</name>
    <name evidence="7" type="ORF">JJB07_15425</name>
</gene>